<keyword evidence="1" id="KW-0472">Membrane</keyword>
<feature type="transmembrane region" description="Helical" evidence="1">
    <location>
        <begin position="18"/>
        <end position="35"/>
    </location>
</feature>
<gene>
    <name evidence="2" type="ordered locus">MGAS9429_Spy1545</name>
</gene>
<keyword evidence="1" id="KW-0812">Transmembrane</keyword>
<proteinExistence type="predicted"/>
<organism evidence="2 3">
    <name type="scientific">Streptococcus pyogenes serotype M12 (strain MGAS9429)</name>
    <dbReference type="NCBI Taxonomy" id="370551"/>
    <lineage>
        <taxon>Bacteria</taxon>
        <taxon>Bacillati</taxon>
        <taxon>Bacillota</taxon>
        <taxon>Bacilli</taxon>
        <taxon>Lactobacillales</taxon>
        <taxon>Streptococcaceae</taxon>
        <taxon>Streptococcus</taxon>
    </lineage>
</organism>
<dbReference type="KEGG" id="spk:MGAS9429_Spy1545"/>
<keyword evidence="1" id="KW-1133">Transmembrane helix</keyword>
<protein>
    <submittedName>
        <fullName evidence="2">Uncharacterized protein</fullName>
    </submittedName>
</protein>
<evidence type="ECO:0000313" key="2">
    <source>
        <dbReference type="EMBL" id="ABF32732.1"/>
    </source>
</evidence>
<name>Q1JK91_STRPC</name>
<evidence type="ECO:0000313" key="3">
    <source>
        <dbReference type="Proteomes" id="UP000002433"/>
    </source>
</evidence>
<dbReference type="AlphaFoldDB" id="Q1JK91"/>
<evidence type="ECO:0000256" key="1">
    <source>
        <dbReference type="SAM" id="Phobius"/>
    </source>
</evidence>
<dbReference type="Proteomes" id="UP000002433">
    <property type="component" value="Chromosome"/>
</dbReference>
<sequence length="54" mass="6740">MAGWQKNEKSLKTLNLCYFTYTLYLVFFNKVLLYLRRTIGMRLHRWYINWEAMT</sequence>
<dbReference type="HOGENOM" id="CLU_3048541_0_0_9"/>
<dbReference type="EMBL" id="CP000259">
    <property type="protein sequence ID" value="ABF32732.1"/>
    <property type="molecule type" value="Genomic_DNA"/>
</dbReference>
<reference evidence="2 3" key="1">
    <citation type="journal article" date="2006" name="Proc. Natl. Acad. Sci. U.S.A.">
        <title>Molecular genetic anatomy of inter- and intraserotype variation in the human bacterial pathogen group A Streptococcus.</title>
        <authorList>
            <person name="Beres S.B."/>
            <person name="Richter E.W."/>
            <person name="Nagiec M.J."/>
            <person name="Sumby P."/>
            <person name="Porcella S.F."/>
            <person name="DeLeo F.R."/>
            <person name="Musser J.M."/>
        </authorList>
    </citation>
    <scope>NUCLEOTIDE SEQUENCE [LARGE SCALE GENOMIC DNA]</scope>
    <source>
        <strain evidence="2 3">MGAS9429</strain>
    </source>
</reference>
<accession>Q1JK91</accession>